<dbReference type="InterPro" id="IPR025695">
    <property type="entry name" value="DoxX-like"/>
</dbReference>
<proteinExistence type="predicted"/>
<evidence type="ECO:0000313" key="2">
    <source>
        <dbReference type="EMBL" id="MRX73795.1"/>
    </source>
</evidence>
<evidence type="ECO:0008006" key="4">
    <source>
        <dbReference type="Google" id="ProtNLM"/>
    </source>
</evidence>
<evidence type="ECO:0000313" key="3">
    <source>
        <dbReference type="Proteomes" id="UP000448867"/>
    </source>
</evidence>
<organism evidence="2 3">
    <name type="scientific">Metabacillus lacus</name>
    <dbReference type="NCBI Taxonomy" id="1983721"/>
    <lineage>
        <taxon>Bacteria</taxon>
        <taxon>Bacillati</taxon>
        <taxon>Bacillota</taxon>
        <taxon>Bacilli</taxon>
        <taxon>Bacillales</taxon>
        <taxon>Bacillaceae</taxon>
        <taxon>Metabacillus</taxon>
    </lineage>
</organism>
<name>A0A7X2J1R6_9BACI</name>
<keyword evidence="1" id="KW-1133">Transmembrane helix</keyword>
<protein>
    <recommendedName>
        <fullName evidence="4">DoxX-like family protein</fullName>
    </recommendedName>
</protein>
<dbReference type="InterPro" id="IPR023393">
    <property type="entry name" value="START-like_dom_sf"/>
</dbReference>
<keyword evidence="1" id="KW-0472">Membrane</keyword>
<dbReference type="AlphaFoldDB" id="A0A7X2J1R6"/>
<dbReference type="RefSeq" id="WP_343031593.1">
    <property type="nucleotide sequence ID" value="NZ_WKKI01000046.1"/>
</dbReference>
<feature type="transmembrane region" description="Helical" evidence="1">
    <location>
        <begin position="268"/>
        <end position="285"/>
    </location>
</feature>
<dbReference type="Proteomes" id="UP000448867">
    <property type="component" value="Unassembled WGS sequence"/>
</dbReference>
<dbReference type="SUPFAM" id="SSF55961">
    <property type="entry name" value="Bet v1-like"/>
    <property type="match status" value="1"/>
</dbReference>
<feature type="transmembrane region" description="Helical" evidence="1">
    <location>
        <begin position="214"/>
        <end position="232"/>
    </location>
</feature>
<keyword evidence="3" id="KW-1185">Reference proteome</keyword>
<dbReference type="Gene3D" id="3.30.530.20">
    <property type="match status" value="1"/>
</dbReference>
<dbReference type="Pfam" id="PF13781">
    <property type="entry name" value="DoxX_3"/>
    <property type="match status" value="1"/>
</dbReference>
<comment type="caution">
    <text evidence="2">The sequence shown here is derived from an EMBL/GenBank/DDBJ whole genome shotgun (WGS) entry which is preliminary data.</text>
</comment>
<feature type="transmembrane region" description="Helical" evidence="1">
    <location>
        <begin position="163"/>
        <end position="182"/>
    </location>
</feature>
<evidence type="ECO:0000256" key="1">
    <source>
        <dbReference type="SAM" id="Phobius"/>
    </source>
</evidence>
<reference evidence="2 3" key="1">
    <citation type="submission" date="2019-11" db="EMBL/GenBank/DDBJ databases">
        <title>Bacillus lacus genome.</title>
        <authorList>
            <person name="Allen C.J."/>
            <person name="Newman J.D."/>
        </authorList>
    </citation>
    <scope>NUCLEOTIDE SEQUENCE [LARGE SCALE GENOMIC DNA]</scope>
    <source>
        <strain evidence="2 3">KCTC 33946</strain>
    </source>
</reference>
<accession>A0A7X2J1R6</accession>
<keyword evidence="1" id="KW-0812">Transmembrane</keyword>
<dbReference type="EMBL" id="WKKI01000046">
    <property type="protein sequence ID" value="MRX73795.1"/>
    <property type="molecule type" value="Genomic_DNA"/>
</dbReference>
<feature type="transmembrane region" description="Helical" evidence="1">
    <location>
        <begin position="239"/>
        <end position="262"/>
    </location>
</feature>
<gene>
    <name evidence="2" type="ORF">GJU40_16760</name>
</gene>
<sequence length="310" mass="35823">MKVKPVYVEIHINKELDEVWEMSQDPEKHSQWDLRFHSITYLERKNEEQSFIYKTSILPWFTIAGWGVSKGTHHKEDGSKTSALHFGTDQKMSLIQEGKGYWRYLPRETGTVFLTQYDYQVRWGQGGKLLDRLFRPIIGWATALSFDVLKRWLEQGELPRSQYLRFFSCTLLTLLFFFVWLYQGLFPKILARHPEEAAMLEKLSPLTGYSAEQAVILAGVLEAAFALVWLLYPKKRYLFLLQITAFPILTAAALTAAPQAAFHPFNPVTFNASLWILSLIGWFLSKDLPTAGSCRRKRGEIYDNIRKSSG</sequence>